<reference evidence="2" key="1">
    <citation type="submission" date="2016-06" db="EMBL/GenBank/DDBJ databases">
        <authorList>
            <person name="Varghese N."/>
            <person name="Submissions Spin"/>
        </authorList>
    </citation>
    <scope>NUCLEOTIDE SEQUENCE [LARGE SCALE GENOMIC DNA]</scope>
    <source>
        <strain evidence="2">DSM 44875</strain>
    </source>
</reference>
<evidence type="ECO:0000313" key="2">
    <source>
        <dbReference type="Proteomes" id="UP000198243"/>
    </source>
</evidence>
<evidence type="ECO:0000313" key="1">
    <source>
        <dbReference type="EMBL" id="SCE77242.1"/>
    </source>
</evidence>
<gene>
    <name evidence="1" type="ORF">GA0070607_1377</name>
</gene>
<dbReference type="Proteomes" id="UP000198243">
    <property type="component" value="Chromosome I"/>
</dbReference>
<proteinExistence type="predicted"/>
<name>A0A1C4UZV4_9ACTN</name>
<dbReference type="AlphaFoldDB" id="A0A1C4UZV4"/>
<dbReference type="EMBL" id="LT607412">
    <property type="protein sequence ID" value="SCE77242.1"/>
    <property type="molecule type" value="Genomic_DNA"/>
</dbReference>
<keyword evidence="2" id="KW-1185">Reference proteome</keyword>
<accession>A0A1C4UZV4</accession>
<organism evidence="1 2">
    <name type="scientific">Micromonospora coriariae</name>
    <dbReference type="NCBI Taxonomy" id="285665"/>
    <lineage>
        <taxon>Bacteria</taxon>
        <taxon>Bacillati</taxon>
        <taxon>Actinomycetota</taxon>
        <taxon>Actinomycetes</taxon>
        <taxon>Micromonosporales</taxon>
        <taxon>Micromonosporaceae</taxon>
        <taxon>Micromonospora</taxon>
    </lineage>
</organism>
<dbReference type="RefSeq" id="WP_157743094.1">
    <property type="nucleotide sequence ID" value="NZ_LT607412.1"/>
</dbReference>
<protein>
    <submittedName>
        <fullName evidence="1">Uncharacterized protein</fullName>
    </submittedName>
</protein>
<dbReference type="OrthoDB" id="7875217at2"/>
<sequence>MHDVAWDDVADWFEPDGSLLDAYVLDANETDWQRVIDLVKSQGWRFDYTVEGQSQPLPQQAADIFALRRSEATVTMHIWPAPNMLVNTHFFSDDEIEFDFDRTELQGQHQLDLLCRFMRSLGHQLGKPVRLTPENGPEHPLLIYSPTEDRFTPTA</sequence>